<gene>
    <name evidence="1" type="ORF">NX801_08990</name>
</gene>
<evidence type="ECO:0008006" key="3">
    <source>
        <dbReference type="Google" id="ProtNLM"/>
    </source>
</evidence>
<name>A0ABT2CEJ3_9ACTN</name>
<dbReference type="Proteomes" id="UP001431313">
    <property type="component" value="Unassembled WGS sequence"/>
</dbReference>
<dbReference type="RefSeq" id="WP_258786685.1">
    <property type="nucleotide sequence ID" value="NZ_JANUGQ010000005.1"/>
</dbReference>
<organism evidence="1 2">
    <name type="scientific">Streptomyces pyxinae</name>
    <dbReference type="NCBI Taxonomy" id="2970734"/>
    <lineage>
        <taxon>Bacteria</taxon>
        <taxon>Bacillati</taxon>
        <taxon>Actinomycetota</taxon>
        <taxon>Actinomycetes</taxon>
        <taxon>Kitasatosporales</taxon>
        <taxon>Streptomycetaceae</taxon>
        <taxon>Streptomyces</taxon>
    </lineage>
</organism>
<protein>
    <recommendedName>
        <fullName evidence="3">Adenylate kinase</fullName>
    </recommendedName>
</protein>
<dbReference type="NCBIfam" id="NF004861">
    <property type="entry name" value="PRK06217.1"/>
    <property type="match status" value="1"/>
</dbReference>
<dbReference type="PANTHER" id="PTHR37816">
    <property type="entry name" value="YALI0E33011P"/>
    <property type="match status" value="1"/>
</dbReference>
<comment type="caution">
    <text evidence="1">The sequence shown here is derived from an EMBL/GenBank/DDBJ whole genome shotgun (WGS) entry which is preliminary data.</text>
</comment>
<dbReference type="SUPFAM" id="SSF52540">
    <property type="entry name" value="P-loop containing nucleoside triphosphate hydrolases"/>
    <property type="match status" value="1"/>
</dbReference>
<dbReference type="EMBL" id="JANUGQ010000005">
    <property type="protein sequence ID" value="MCS0635798.1"/>
    <property type="molecule type" value="Genomic_DNA"/>
</dbReference>
<sequence>MRGHRLLVTGASGAGSTTLGRALATLRAVPHADVDDYLWLPTSPPYTHKRPVPDRLALMRALFVPRDAWVLSGTLRGWGDSVIAETDAVVFLTVDTTTRMERLLRREVVRYGETIEHGGSHAEAHRDFMEWAHGYEDTEVPGRRAKDERWLAGLGHPVLRLDSGRPLEELVTEVTGWLDGVAARGGRPS</sequence>
<dbReference type="InterPro" id="IPR027417">
    <property type="entry name" value="P-loop_NTPase"/>
</dbReference>
<proteinExistence type="predicted"/>
<dbReference type="InterPro" id="IPR052922">
    <property type="entry name" value="Cytidylate_Kinase-2"/>
</dbReference>
<dbReference type="PANTHER" id="PTHR37816:SF2">
    <property type="entry name" value="DNA TOPOLOGY MODULATION PROTEIN FLAR-RELATED PROTEIN"/>
    <property type="match status" value="1"/>
</dbReference>
<evidence type="ECO:0000313" key="1">
    <source>
        <dbReference type="EMBL" id="MCS0635798.1"/>
    </source>
</evidence>
<keyword evidence="2" id="KW-1185">Reference proteome</keyword>
<evidence type="ECO:0000313" key="2">
    <source>
        <dbReference type="Proteomes" id="UP001431313"/>
    </source>
</evidence>
<accession>A0ABT2CEJ3</accession>
<dbReference type="Gene3D" id="3.40.50.300">
    <property type="entry name" value="P-loop containing nucleotide triphosphate hydrolases"/>
    <property type="match status" value="1"/>
</dbReference>
<reference evidence="1" key="1">
    <citation type="submission" date="2022-08" db="EMBL/GenBank/DDBJ databases">
        <authorList>
            <person name="Somphong A."/>
            <person name="Phongsopitanun W."/>
        </authorList>
    </citation>
    <scope>NUCLEOTIDE SEQUENCE</scope>
    <source>
        <strain evidence="1">LP05-1</strain>
    </source>
</reference>